<dbReference type="EMBL" id="DF846396">
    <property type="protein sequence ID" value="GAT50376.1"/>
    <property type="molecule type" value="Genomic_DNA"/>
</dbReference>
<feature type="region of interest" description="Disordered" evidence="1">
    <location>
        <begin position="1"/>
        <end position="25"/>
    </location>
</feature>
<organism evidence="2 3">
    <name type="scientific">Mycena chlorophos</name>
    <name type="common">Agaric fungus</name>
    <name type="synonym">Agaricus chlorophos</name>
    <dbReference type="NCBI Taxonomy" id="658473"/>
    <lineage>
        <taxon>Eukaryota</taxon>
        <taxon>Fungi</taxon>
        <taxon>Dikarya</taxon>
        <taxon>Basidiomycota</taxon>
        <taxon>Agaricomycotina</taxon>
        <taxon>Agaricomycetes</taxon>
        <taxon>Agaricomycetidae</taxon>
        <taxon>Agaricales</taxon>
        <taxon>Marasmiineae</taxon>
        <taxon>Mycenaceae</taxon>
        <taxon>Mycena</taxon>
    </lineage>
</organism>
<keyword evidence="3" id="KW-1185">Reference proteome</keyword>
<protein>
    <submittedName>
        <fullName evidence="2">Uncharacterized protein</fullName>
    </submittedName>
</protein>
<evidence type="ECO:0000313" key="3">
    <source>
        <dbReference type="Proteomes" id="UP000815677"/>
    </source>
</evidence>
<feature type="compositionally biased region" description="Low complexity" evidence="1">
    <location>
        <begin position="1"/>
        <end position="10"/>
    </location>
</feature>
<name>A0ABQ0LGU2_MYCCL</name>
<evidence type="ECO:0000256" key="1">
    <source>
        <dbReference type="SAM" id="MobiDB-lite"/>
    </source>
</evidence>
<gene>
    <name evidence="2" type="ORF">MCHLO_07622</name>
</gene>
<sequence length="101" mass="10816">MLRAAPPLGSSGSGAGGRDAPGISQPRCIDGWAAARRLRRILRASASGQSWIMQRRRNADMVVPWKSEGSGAKKSCATDGANERGEFGRFLVPILLYSQSE</sequence>
<evidence type="ECO:0000313" key="2">
    <source>
        <dbReference type="EMBL" id="GAT50376.1"/>
    </source>
</evidence>
<accession>A0ABQ0LGU2</accession>
<reference evidence="2" key="1">
    <citation type="submission" date="2014-09" db="EMBL/GenBank/DDBJ databases">
        <title>Genome sequence of the luminous mushroom Mycena chlorophos for searching fungal bioluminescence genes.</title>
        <authorList>
            <person name="Tanaka Y."/>
            <person name="Kasuga D."/>
            <person name="Oba Y."/>
            <person name="Hase S."/>
            <person name="Sato K."/>
            <person name="Oba Y."/>
            <person name="Sakakibara Y."/>
        </authorList>
    </citation>
    <scope>NUCLEOTIDE SEQUENCE</scope>
</reference>
<proteinExistence type="predicted"/>
<dbReference type="Proteomes" id="UP000815677">
    <property type="component" value="Unassembled WGS sequence"/>
</dbReference>